<dbReference type="PRINTS" id="PR02050">
    <property type="entry name" value="B14GALTRFASE"/>
</dbReference>
<sequence>MHLSDDPPTFAEIAKIFAMLEVGGYHPGPKFCKPRHSTAIIIPYRDRNTHLRHWLHYTLGILLEQQLEFTVFVVEQEGNDVFNKGQLMNTAFMWALQQSRAKFKCFVFHDVDMIPEVPGNFYTCADGKTVTHLSPYIDKFNYTANKKNGLTVGGAVAFTEWQYRAVNGYSNVYWGWGGEDDDMNLRIKHAGLHRTRPDSTFGRYRMIPHSHDNGNPINKIRHKLLKEASVRMATDGLSDLDTKVVGVSLYATYTHIMVRLKVPQLPWLETTVASQTSESTVAPIQETPISYTVKKRSEIVAKKTEKIENY</sequence>
<dbReference type="InterPro" id="IPR027791">
    <property type="entry name" value="Galactosyl_T_C"/>
</dbReference>
<dbReference type="OMA" id="AFTEWQY"/>
<keyword evidence="4 11" id="KW-0328">Glycosyltransferase</keyword>
<dbReference type="InterPro" id="IPR003859">
    <property type="entry name" value="Galactosyl_T"/>
</dbReference>
<dbReference type="GO" id="GO:0005975">
    <property type="term" value="P:carbohydrate metabolic process"/>
    <property type="evidence" value="ECO:0007669"/>
    <property type="project" value="InterPro"/>
</dbReference>
<keyword evidence="6" id="KW-0812">Transmembrane</keyword>
<keyword evidence="10 11" id="KW-0325">Glycoprotein</keyword>
<evidence type="ECO:0000256" key="2">
    <source>
        <dbReference type="ARBA" id="ARBA00004922"/>
    </source>
</evidence>
<dbReference type="InterPro" id="IPR027995">
    <property type="entry name" value="Galactosyl_T_N"/>
</dbReference>
<evidence type="ECO:0000256" key="10">
    <source>
        <dbReference type="ARBA" id="ARBA00023180"/>
    </source>
</evidence>
<dbReference type="EC" id="2.4.1.-" evidence="11"/>
<name>F7BGG9_CIOIN</name>
<dbReference type="UniPathway" id="UPA00378"/>
<reference evidence="14" key="4">
    <citation type="submission" date="2025-09" db="UniProtKB">
        <authorList>
            <consortium name="Ensembl"/>
        </authorList>
    </citation>
    <scope>IDENTIFICATION</scope>
</reference>
<dbReference type="PANTHER" id="PTHR19300:SF61">
    <property type="entry name" value="BETA-1,4-N-ACETYLGALACTOSAMINYLTRANSFERASE"/>
    <property type="match status" value="1"/>
</dbReference>
<keyword evidence="7 11" id="KW-0735">Signal-anchor</keyword>
<keyword evidence="15" id="KW-1185">Reference proteome</keyword>
<evidence type="ECO:0000256" key="7">
    <source>
        <dbReference type="ARBA" id="ARBA00022968"/>
    </source>
</evidence>
<evidence type="ECO:0000256" key="5">
    <source>
        <dbReference type="ARBA" id="ARBA00022679"/>
    </source>
</evidence>
<comment type="pathway">
    <text evidence="2 11">Protein modification; protein glycosylation.</text>
</comment>
<evidence type="ECO:0000259" key="12">
    <source>
        <dbReference type="Pfam" id="PF02709"/>
    </source>
</evidence>
<reference evidence="15" key="1">
    <citation type="journal article" date="2002" name="Science">
        <title>The draft genome of Ciona intestinalis: insights into chordate and vertebrate origins.</title>
        <authorList>
            <person name="Dehal P."/>
            <person name="Satou Y."/>
            <person name="Campbell R.K."/>
            <person name="Chapman J."/>
            <person name="Degnan B."/>
            <person name="De Tomaso A."/>
            <person name="Davidson B."/>
            <person name="Di Gregorio A."/>
            <person name="Gelpke M."/>
            <person name="Goodstein D.M."/>
            <person name="Harafuji N."/>
            <person name="Hastings K.E."/>
            <person name="Ho I."/>
            <person name="Hotta K."/>
            <person name="Huang W."/>
            <person name="Kawashima T."/>
            <person name="Lemaire P."/>
            <person name="Martinez D."/>
            <person name="Meinertzhagen I.A."/>
            <person name="Necula S."/>
            <person name="Nonaka M."/>
            <person name="Putnam N."/>
            <person name="Rash S."/>
            <person name="Saiga H."/>
            <person name="Satake M."/>
            <person name="Terry A."/>
            <person name="Yamada L."/>
            <person name="Wang H.G."/>
            <person name="Awazu S."/>
            <person name="Azumi K."/>
            <person name="Boore J."/>
            <person name="Branno M."/>
            <person name="Chin-Bow S."/>
            <person name="DeSantis R."/>
            <person name="Doyle S."/>
            <person name="Francino P."/>
            <person name="Keys D.N."/>
            <person name="Haga S."/>
            <person name="Hayashi H."/>
            <person name="Hino K."/>
            <person name="Imai K.S."/>
            <person name="Inaba K."/>
            <person name="Kano S."/>
            <person name="Kobayashi K."/>
            <person name="Kobayashi M."/>
            <person name="Lee B.I."/>
            <person name="Makabe K.W."/>
            <person name="Manohar C."/>
            <person name="Matassi G."/>
            <person name="Medina M."/>
            <person name="Mochizuki Y."/>
            <person name="Mount S."/>
            <person name="Morishita T."/>
            <person name="Miura S."/>
            <person name="Nakayama A."/>
            <person name="Nishizaka S."/>
            <person name="Nomoto H."/>
            <person name="Ohta F."/>
            <person name="Oishi K."/>
            <person name="Rigoutsos I."/>
            <person name="Sano M."/>
            <person name="Sasaki A."/>
            <person name="Sasakura Y."/>
            <person name="Shoguchi E."/>
            <person name="Shin-i T."/>
            <person name="Spagnuolo A."/>
            <person name="Stainier D."/>
            <person name="Suzuki M.M."/>
            <person name="Tassy O."/>
            <person name="Takatori N."/>
            <person name="Tokuoka M."/>
            <person name="Yagi K."/>
            <person name="Yoshizaki F."/>
            <person name="Wada S."/>
            <person name="Zhang C."/>
            <person name="Hyatt P.D."/>
            <person name="Larimer F."/>
            <person name="Detter C."/>
            <person name="Doggett N."/>
            <person name="Glavina T."/>
            <person name="Hawkins T."/>
            <person name="Richardson P."/>
            <person name="Lucas S."/>
            <person name="Kohara Y."/>
            <person name="Levine M."/>
            <person name="Satoh N."/>
            <person name="Rokhsar D.S."/>
        </authorList>
    </citation>
    <scope>NUCLEOTIDE SEQUENCE [LARGE SCALE GENOMIC DNA]</scope>
</reference>
<keyword evidence="8" id="KW-1133">Transmembrane helix</keyword>
<proteinExistence type="inferred from homology"/>
<dbReference type="GO" id="GO:0005794">
    <property type="term" value="C:Golgi apparatus"/>
    <property type="evidence" value="ECO:0000318"/>
    <property type="project" value="GO_Central"/>
</dbReference>
<dbReference type="Pfam" id="PF02709">
    <property type="entry name" value="Glyco_transf_7C"/>
    <property type="match status" value="1"/>
</dbReference>
<evidence type="ECO:0000256" key="9">
    <source>
        <dbReference type="ARBA" id="ARBA00023136"/>
    </source>
</evidence>
<dbReference type="InParanoid" id="F7BGG9"/>
<accession>F7BGG9</accession>
<comment type="similarity">
    <text evidence="3 11">Belongs to the glycosyltransferase 7 family.</text>
</comment>
<evidence type="ECO:0000256" key="1">
    <source>
        <dbReference type="ARBA" id="ARBA00004606"/>
    </source>
</evidence>
<keyword evidence="5 11" id="KW-0808">Transferase</keyword>
<dbReference type="AlphaFoldDB" id="F7BGG9"/>
<evidence type="ECO:0000256" key="6">
    <source>
        <dbReference type="ARBA" id="ARBA00022692"/>
    </source>
</evidence>
<dbReference type="HOGENOM" id="CLU_044391_1_4_1"/>
<dbReference type="Ensembl" id="ENSCINT00000014693.3">
    <property type="protein sequence ID" value="ENSCINP00000014693.3"/>
    <property type="gene ID" value="ENSCING00000007155.3"/>
</dbReference>
<dbReference type="Proteomes" id="UP000008144">
    <property type="component" value="Chromosome 7"/>
</dbReference>
<comment type="function">
    <text evidence="11">Catalyses the transfer of galactose onto proteins or lipids.</text>
</comment>
<comment type="subcellular location">
    <subcellularLocation>
        <location evidence="1">Membrane</location>
        <topology evidence="1">Single-pass type II membrane protein</topology>
    </subcellularLocation>
</comment>
<feature type="domain" description="Galactosyltransferase C-terminal" evidence="12">
    <location>
        <begin position="132"/>
        <end position="209"/>
    </location>
</feature>
<evidence type="ECO:0000313" key="15">
    <source>
        <dbReference type="Proteomes" id="UP000008144"/>
    </source>
</evidence>
<evidence type="ECO:0000256" key="11">
    <source>
        <dbReference type="RuleBase" id="RU368121"/>
    </source>
</evidence>
<dbReference type="Gene3D" id="3.90.550.10">
    <property type="entry name" value="Spore Coat Polysaccharide Biosynthesis Protein SpsA, Chain A"/>
    <property type="match status" value="1"/>
</dbReference>
<organism evidence="14 15">
    <name type="scientific">Ciona intestinalis</name>
    <name type="common">Transparent sea squirt</name>
    <name type="synonym">Ascidia intestinalis</name>
    <dbReference type="NCBI Taxonomy" id="7719"/>
    <lineage>
        <taxon>Eukaryota</taxon>
        <taxon>Metazoa</taxon>
        <taxon>Chordata</taxon>
        <taxon>Tunicata</taxon>
        <taxon>Ascidiacea</taxon>
        <taxon>Phlebobranchia</taxon>
        <taxon>Cionidae</taxon>
        <taxon>Ciona</taxon>
    </lineage>
</organism>
<reference evidence="14" key="2">
    <citation type="journal article" date="2008" name="Genome Biol.">
        <title>Improved genome assembly and evidence-based global gene model set for the chordate Ciona intestinalis: new insight into intron and operon populations.</title>
        <authorList>
            <person name="Satou Y."/>
            <person name="Mineta K."/>
            <person name="Ogasawara M."/>
            <person name="Sasakura Y."/>
            <person name="Shoguchi E."/>
            <person name="Ueno K."/>
            <person name="Yamada L."/>
            <person name="Matsumoto J."/>
            <person name="Wasserscheid J."/>
            <person name="Dewar K."/>
            <person name="Wiley G.B."/>
            <person name="Macmil S.L."/>
            <person name="Roe B.A."/>
            <person name="Zeller R.W."/>
            <person name="Hastings K.E."/>
            <person name="Lemaire P."/>
            <person name="Lindquist E."/>
            <person name="Endo T."/>
            <person name="Hotta K."/>
            <person name="Inaba K."/>
        </authorList>
    </citation>
    <scope>NUCLEOTIDE SEQUENCE [LARGE SCALE GENOMIC DNA]</scope>
    <source>
        <strain evidence="14">wild type</strain>
    </source>
</reference>
<dbReference type="GeneTree" id="ENSGT00940000163971"/>
<evidence type="ECO:0000256" key="4">
    <source>
        <dbReference type="ARBA" id="ARBA00022676"/>
    </source>
</evidence>
<dbReference type="SUPFAM" id="SSF53448">
    <property type="entry name" value="Nucleotide-diphospho-sugar transferases"/>
    <property type="match status" value="1"/>
</dbReference>
<evidence type="ECO:0000256" key="8">
    <source>
        <dbReference type="ARBA" id="ARBA00022989"/>
    </source>
</evidence>
<evidence type="ECO:0000259" key="13">
    <source>
        <dbReference type="Pfam" id="PF13733"/>
    </source>
</evidence>
<dbReference type="InterPro" id="IPR029044">
    <property type="entry name" value="Nucleotide-diphossugar_trans"/>
</dbReference>
<reference evidence="14" key="3">
    <citation type="submission" date="2025-08" db="UniProtKB">
        <authorList>
            <consortium name="Ensembl"/>
        </authorList>
    </citation>
    <scope>IDENTIFICATION</scope>
</reference>
<dbReference type="GO" id="GO:0008378">
    <property type="term" value="F:galactosyltransferase activity"/>
    <property type="evidence" value="ECO:0000318"/>
    <property type="project" value="GO_Central"/>
</dbReference>
<keyword evidence="9" id="KW-0472">Membrane</keyword>
<evidence type="ECO:0000313" key="14">
    <source>
        <dbReference type="Ensembl" id="ENSCINP00000014693.3"/>
    </source>
</evidence>
<evidence type="ECO:0000256" key="3">
    <source>
        <dbReference type="ARBA" id="ARBA00005735"/>
    </source>
</evidence>
<dbReference type="Pfam" id="PF13733">
    <property type="entry name" value="Glyco_transf_7N"/>
    <property type="match status" value="1"/>
</dbReference>
<dbReference type="PANTHER" id="PTHR19300">
    <property type="entry name" value="BETA-1,4-GALACTOSYLTRANSFERASE"/>
    <property type="match status" value="1"/>
</dbReference>
<feature type="domain" description="Galactosyltransferase N-terminal" evidence="13">
    <location>
        <begin position="7"/>
        <end position="124"/>
    </location>
</feature>
<dbReference type="GO" id="GO:0016020">
    <property type="term" value="C:membrane"/>
    <property type="evidence" value="ECO:0007669"/>
    <property type="project" value="UniProtKB-SubCell"/>
</dbReference>
<protein>
    <recommendedName>
        <fullName evidence="11">Beta-1,4-galactosyltransferase</fullName>
        <ecNumber evidence="11">2.4.1.-</ecNumber>
    </recommendedName>
</protein>
<dbReference type="EMBL" id="EAAA01002457">
    <property type="status" value="NOT_ANNOTATED_CDS"/>
    <property type="molecule type" value="Genomic_DNA"/>
</dbReference>